<gene>
    <name evidence="1" type="ORF">EK417_02640</name>
</gene>
<dbReference type="RefSeq" id="WP_076595503.1">
    <property type="nucleotide sequence ID" value="NZ_SDLV01000004.1"/>
</dbReference>
<name>A0ABY2RCQ1_9FLAO</name>
<keyword evidence="2" id="KW-1185">Reference proteome</keyword>
<evidence type="ECO:0000313" key="2">
    <source>
        <dbReference type="Proteomes" id="UP000306038"/>
    </source>
</evidence>
<organism evidence="1 2">
    <name type="scientific">Chryseobacterium candidae</name>
    <dbReference type="NCBI Taxonomy" id="1978493"/>
    <lineage>
        <taxon>Bacteria</taxon>
        <taxon>Pseudomonadati</taxon>
        <taxon>Bacteroidota</taxon>
        <taxon>Flavobacteriia</taxon>
        <taxon>Flavobacteriales</taxon>
        <taxon>Weeksellaceae</taxon>
        <taxon>Chryseobacterium group</taxon>
        <taxon>Chryseobacterium</taxon>
    </lineage>
</organism>
<dbReference type="Proteomes" id="UP000306038">
    <property type="component" value="Unassembled WGS sequence"/>
</dbReference>
<comment type="caution">
    <text evidence="1">The sequence shown here is derived from an EMBL/GenBank/DDBJ whole genome shotgun (WGS) entry which is preliminary data.</text>
</comment>
<reference evidence="1 2" key="1">
    <citation type="submission" date="2019-01" db="EMBL/GenBank/DDBJ databases">
        <authorList>
            <person name="B I."/>
            <person name="Ch S."/>
            <person name="Ch V.R."/>
        </authorList>
    </citation>
    <scope>NUCLEOTIDE SEQUENCE [LARGE SCALE GENOMIC DNA]</scope>
    <source>
        <strain evidence="1 2">JC507</strain>
    </source>
</reference>
<protein>
    <submittedName>
        <fullName evidence="1">Uncharacterized protein</fullName>
    </submittedName>
</protein>
<sequence length="100" mass="11061">MSEFNFSEEVISQTLEETKGSREDSQADCCLSIVELDVSPVNRTAGYLIVTAQCISITVPEIFLDLIIKRVFNLGNKLIGTGVFLEYILGDLIIFTIIKG</sequence>
<accession>A0ABY2RCQ1</accession>
<dbReference type="EMBL" id="SDLV01000004">
    <property type="protein sequence ID" value="THV62772.1"/>
    <property type="molecule type" value="Genomic_DNA"/>
</dbReference>
<evidence type="ECO:0000313" key="1">
    <source>
        <dbReference type="EMBL" id="THV62772.1"/>
    </source>
</evidence>
<proteinExistence type="predicted"/>